<dbReference type="EMBL" id="CP021434">
    <property type="protein sequence ID" value="ARU62604.1"/>
    <property type="molecule type" value="Genomic_DNA"/>
</dbReference>
<reference evidence="3" key="1">
    <citation type="submission" date="2017-05" db="EMBL/GenBank/DDBJ databases">
        <authorList>
            <person name="Sung H."/>
        </authorList>
    </citation>
    <scope>NUCLEOTIDE SEQUENCE [LARGE SCALE GENOMIC DNA]</scope>
    <source>
        <strain evidence="3">AR23208</strain>
    </source>
</reference>
<feature type="region of interest" description="Disordered" evidence="1">
    <location>
        <begin position="1"/>
        <end position="86"/>
    </location>
</feature>
<evidence type="ECO:0000313" key="3">
    <source>
        <dbReference type="Proteomes" id="UP000195437"/>
    </source>
</evidence>
<feature type="compositionally biased region" description="Basic and acidic residues" evidence="1">
    <location>
        <begin position="39"/>
        <end position="70"/>
    </location>
</feature>
<evidence type="ECO:0000256" key="1">
    <source>
        <dbReference type="SAM" id="MobiDB-lite"/>
    </source>
</evidence>
<accession>A0A1Y0ITB4</accession>
<protein>
    <submittedName>
        <fullName evidence="2">Uncharacterized protein</fullName>
    </submittedName>
</protein>
<gene>
    <name evidence="2" type="ORF">CBW65_17735</name>
</gene>
<evidence type="ECO:0000313" key="2">
    <source>
        <dbReference type="EMBL" id="ARU62604.1"/>
    </source>
</evidence>
<dbReference type="AlphaFoldDB" id="A0A1Y0ITB4"/>
<dbReference type="Proteomes" id="UP000195437">
    <property type="component" value="Chromosome"/>
</dbReference>
<organism evidence="2 3">
    <name type="scientific">Tumebacillus avium</name>
    <dbReference type="NCBI Taxonomy" id="1903704"/>
    <lineage>
        <taxon>Bacteria</taxon>
        <taxon>Bacillati</taxon>
        <taxon>Bacillota</taxon>
        <taxon>Bacilli</taxon>
        <taxon>Bacillales</taxon>
        <taxon>Alicyclobacillaceae</taxon>
        <taxon>Tumebacillus</taxon>
    </lineage>
</organism>
<proteinExistence type="predicted"/>
<dbReference type="KEGG" id="tum:CBW65_17735"/>
<keyword evidence="3" id="KW-1185">Reference proteome</keyword>
<name>A0A1Y0ITB4_9BACL</name>
<sequence length="86" mass="9729">MQQIPLPERPDPGGDPDGQHASADRLEVAGYGLPLAKQDCCRQQEQAAHREDEIKRPRVGQHERQADHADAQPPFARQQRKADQER</sequence>